<evidence type="ECO:0000256" key="1">
    <source>
        <dbReference type="ARBA" id="ARBA00001947"/>
    </source>
</evidence>
<dbReference type="Gene3D" id="3.40.50.720">
    <property type="entry name" value="NAD(P)-binding Rossmann-like Domain"/>
    <property type="match status" value="1"/>
</dbReference>
<evidence type="ECO:0000313" key="13">
    <source>
        <dbReference type="Proteomes" id="UP000762676"/>
    </source>
</evidence>
<dbReference type="PANTHER" id="PTHR43161:SF9">
    <property type="entry name" value="SORBITOL DEHYDROGENASE"/>
    <property type="match status" value="1"/>
</dbReference>
<comment type="caution">
    <text evidence="12">The sequence shown here is derived from an EMBL/GenBank/DDBJ whole genome shotgun (WGS) entry which is preliminary data.</text>
</comment>
<feature type="domain" description="Alcohol dehydrogenase-like C-terminal" evidence="10">
    <location>
        <begin position="183"/>
        <end position="298"/>
    </location>
</feature>
<evidence type="ECO:0000256" key="8">
    <source>
        <dbReference type="ARBA" id="ARBA00032485"/>
    </source>
</evidence>
<comment type="cofactor">
    <cofactor evidence="1">
        <name>Zn(2+)</name>
        <dbReference type="ChEBI" id="CHEBI:29105"/>
    </cofactor>
</comment>
<keyword evidence="3" id="KW-0479">Metal-binding</keyword>
<dbReference type="GO" id="GO:0006062">
    <property type="term" value="P:sorbitol catabolic process"/>
    <property type="evidence" value="ECO:0007669"/>
    <property type="project" value="TreeGrafter"/>
</dbReference>
<proteinExistence type="inferred from homology"/>
<evidence type="ECO:0000256" key="6">
    <source>
        <dbReference type="ARBA" id="ARBA00023027"/>
    </source>
</evidence>
<feature type="domain" description="Alcohol dehydrogenase-like N-terminal" evidence="11">
    <location>
        <begin position="38"/>
        <end position="144"/>
    </location>
</feature>
<feature type="region of interest" description="Disordered" evidence="9">
    <location>
        <begin position="297"/>
        <end position="320"/>
    </location>
</feature>
<evidence type="ECO:0000256" key="2">
    <source>
        <dbReference type="ARBA" id="ARBA00008072"/>
    </source>
</evidence>
<evidence type="ECO:0000256" key="9">
    <source>
        <dbReference type="SAM" id="MobiDB-lite"/>
    </source>
</evidence>
<evidence type="ECO:0000256" key="3">
    <source>
        <dbReference type="ARBA" id="ARBA00022723"/>
    </source>
</evidence>
<sequence length="320" mass="33866">MIVVVVVAVAVRLAATIAIEIVVSEIIAAECFTTLAWGKVQVSMRSVGVCGSDLGFWLKARLAERTLNGPRMMGHEPSAVVSKLGPGVTHLKVGDRVVIEPKMVCGLCYYCKRGLYNFCDMPLNKGCIARFTCVPAAMTFRLPDNMSFDEGALVQPMALAYYACERSGMRAGLDVLVTGSGCLGMTVILAAKAFGAHKICSTDVLQKRLDFAGKIGADATVLVKPDEDPESAAKRIIEAMGREPDITIECSGSPSATSTGIFATRPRGVVLQVGFSLDSISIPLVVATCKELDIKGNHSSVNRRGGPREVRVPNEGGGAG</sequence>
<dbReference type="InterPro" id="IPR036291">
    <property type="entry name" value="NAD(P)-bd_dom_sf"/>
</dbReference>
<dbReference type="InterPro" id="IPR013149">
    <property type="entry name" value="ADH-like_C"/>
</dbReference>
<dbReference type="GO" id="GO:0046872">
    <property type="term" value="F:metal ion binding"/>
    <property type="evidence" value="ECO:0007669"/>
    <property type="project" value="UniProtKB-KW"/>
</dbReference>
<evidence type="ECO:0000259" key="10">
    <source>
        <dbReference type="Pfam" id="PF00107"/>
    </source>
</evidence>
<dbReference type="InterPro" id="IPR013154">
    <property type="entry name" value="ADH-like_N"/>
</dbReference>
<evidence type="ECO:0000256" key="5">
    <source>
        <dbReference type="ARBA" id="ARBA00023002"/>
    </source>
</evidence>
<dbReference type="FunFam" id="3.40.50.720:FF:000068">
    <property type="entry name" value="Sorbitol dehydrogenase"/>
    <property type="match status" value="1"/>
</dbReference>
<keyword evidence="13" id="KW-1185">Reference proteome</keyword>
<evidence type="ECO:0000313" key="12">
    <source>
        <dbReference type="EMBL" id="GFS13835.1"/>
    </source>
</evidence>
<evidence type="ECO:0000259" key="11">
    <source>
        <dbReference type="Pfam" id="PF08240"/>
    </source>
</evidence>
<reference evidence="12 13" key="1">
    <citation type="journal article" date="2021" name="Elife">
        <title>Chloroplast acquisition without the gene transfer in kleptoplastic sea slugs, Plakobranchus ocellatus.</title>
        <authorList>
            <person name="Maeda T."/>
            <person name="Takahashi S."/>
            <person name="Yoshida T."/>
            <person name="Shimamura S."/>
            <person name="Takaki Y."/>
            <person name="Nagai Y."/>
            <person name="Toyoda A."/>
            <person name="Suzuki Y."/>
            <person name="Arimoto A."/>
            <person name="Ishii H."/>
            <person name="Satoh N."/>
            <person name="Nishiyama T."/>
            <person name="Hasebe M."/>
            <person name="Maruyama T."/>
            <person name="Minagawa J."/>
            <person name="Obokata J."/>
            <person name="Shigenobu S."/>
        </authorList>
    </citation>
    <scope>NUCLEOTIDE SEQUENCE [LARGE SCALE GENOMIC DNA]</scope>
</reference>
<name>A0AAV4IW18_9GAST</name>
<dbReference type="EMBL" id="BMAT01013475">
    <property type="protein sequence ID" value="GFS13835.1"/>
    <property type="molecule type" value="Genomic_DNA"/>
</dbReference>
<dbReference type="InterPro" id="IPR011032">
    <property type="entry name" value="GroES-like_sf"/>
</dbReference>
<keyword evidence="6" id="KW-0520">NAD</keyword>
<dbReference type="PANTHER" id="PTHR43161">
    <property type="entry name" value="SORBITOL DEHYDROGENASE"/>
    <property type="match status" value="1"/>
</dbReference>
<dbReference type="GO" id="GO:0003939">
    <property type="term" value="F:L-iditol 2-dehydrogenase (NAD+) activity"/>
    <property type="evidence" value="ECO:0007669"/>
    <property type="project" value="TreeGrafter"/>
</dbReference>
<dbReference type="Pfam" id="PF08240">
    <property type="entry name" value="ADH_N"/>
    <property type="match status" value="1"/>
</dbReference>
<dbReference type="SUPFAM" id="SSF51735">
    <property type="entry name" value="NAD(P)-binding Rossmann-fold domains"/>
    <property type="match status" value="1"/>
</dbReference>
<protein>
    <recommendedName>
        <fullName evidence="7">Sorbitol dehydrogenase</fullName>
    </recommendedName>
    <alternativeName>
        <fullName evidence="8">Polyol dehydrogenase</fullName>
    </alternativeName>
</protein>
<dbReference type="Pfam" id="PF00107">
    <property type="entry name" value="ADH_zinc_N"/>
    <property type="match status" value="1"/>
</dbReference>
<dbReference type="Gene3D" id="3.90.180.10">
    <property type="entry name" value="Medium-chain alcohol dehydrogenases, catalytic domain"/>
    <property type="match status" value="1"/>
</dbReference>
<organism evidence="12 13">
    <name type="scientific">Elysia marginata</name>
    <dbReference type="NCBI Taxonomy" id="1093978"/>
    <lineage>
        <taxon>Eukaryota</taxon>
        <taxon>Metazoa</taxon>
        <taxon>Spiralia</taxon>
        <taxon>Lophotrochozoa</taxon>
        <taxon>Mollusca</taxon>
        <taxon>Gastropoda</taxon>
        <taxon>Heterobranchia</taxon>
        <taxon>Euthyneura</taxon>
        <taxon>Panpulmonata</taxon>
        <taxon>Sacoglossa</taxon>
        <taxon>Placobranchoidea</taxon>
        <taxon>Plakobranchidae</taxon>
        <taxon>Elysia</taxon>
    </lineage>
</organism>
<keyword evidence="5" id="KW-0560">Oxidoreductase</keyword>
<evidence type="ECO:0000256" key="4">
    <source>
        <dbReference type="ARBA" id="ARBA00022833"/>
    </source>
</evidence>
<dbReference type="AlphaFoldDB" id="A0AAV4IW18"/>
<gene>
    <name evidence="12" type="ORF">ElyMa_006731500</name>
</gene>
<comment type="similarity">
    <text evidence="2">Belongs to the zinc-containing alcohol dehydrogenase family.</text>
</comment>
<dbReference type="SUPFAM" id="SSF50129">
    <property type="entry name" value="GroES-like"/>
    <property type="match status" value="1"/>
</dbReference>
<evidence type="ECO:0000256" key="7">
    <source>
        <dbReference type="ARBA" id="ARBA00026132"/>
    </source>
</evidence>
<keyword evidence="4" id="KW-0862">Zinc</keyword>
<accession>A0AAV4IW18</accession>
<dbReference type="Proteomes" id="UP000762676">
    <property type="component" value="Unassembled WGS sequence"/>
</dbReference>